<dbReference type="Proteomes" id="UP001432146">
    <property type="component" value="Unassembled WGS sequence"/>
</dbReference>
<proteinExistence type="predicted"/>
<accession>A0AAW0ZC32</accession>
<comment type="caution">
    <text evidence="1">The sequence shown here is derived from an EMBL/GenBank/DDBJ whole genome shotgun (WGS) entry which is preliminary data.</text>
</comment>
<dbReference type="EMBL" id="JAWNGG020000289">
    <property type="protein sequence ID" value="KAK9295086.1"/>
    <property type="molecule type" value="Genomic_DNA"/>
</dbReference>
<evidence type="ECO:0000313" key="2">
    <source>
        <dbReference type="Proteomes" id="UP001432146"/>
    </source>
</evidence>
<reference evidence="1 2" key="1">
    <citation type="submission" date="2024-05" db="EMBL/GenBank/DDBJ databases">
        <title>The nuclear and mitochondrial genome assemblies of Tetragonisca angustula (Apidae: Meliponini), a tiny yet remarkable pollinator in the Neotropics.</title>
        <authorList>
            <person name="Ferrari R."/>
            <person name="Ricardo P.C."/>
            <person name="Dias F.C."/>
            <person name="Araujo N.S."/>
            <person name="Soares D.O."/>
            <person name="Zhou Q.-S."/>
            <person name="Zhu C.-D."/>
            <person name="Coutinho L."/>
            <person name="Airas M.C."/>
            <person name="Batista T.M."/>
        </authorList>
    </citation>
    <scope>NUCLEOTIDE SEQUENCE [LARGE SCALE GENOMIC DNA]</scope>
    <source>
        <strain evidence="1">ASF017062</strain>
        <tissue evidence="1">Abdomen</tissue>
    </source>
</reference>
<name>A0AAW0ZC32_9HYME</name>
<keyword evidence="2" id="KW-1185">Reference proteome</keyword>
<evidence type="ECO:0000313" key="1">
    <source>
        <dbReference type="EMBL" id="KAK9295086.1"/>
    </source>
</evidence>
<dbReference type="AlphaFoldDB" id="A0AAW0ZC32"/>
<sequence>MAMKCNVIQKSRFDKITALVTYDRLAVCCLFCEVMSRCVRSNPREIFYGVWRVIREPSYRFDTRMISSPAGADPVICGKSRSSPSWTWKECITPFNESTMRFHNVTLSINH</sequence>
<protein>
    <submittedName>
        <fullName evidence="1">Uncharacterized protein</fullName>
    </submittedName>
</protein>
<organism evidence="1 2">
    <name type="scientific">Tetragonisca angustula</name>
    <dbReference type="NCBI Taxonomy" id="166442"/>
    <lineage>
        <taxon>Eukaryota</taxon>
        <taxon>Metazoa</taxon>
        <taxon>Ecdysozoa</taxon>
        <taxon>Arthropoda</taxon>
        <taxon>Hexapoda</taxon>
        <taxon>Insecta</taxon>
        <taxon>Pterygota</taxon>
        <taxon>Neoptera</taxon>
        <taxon>Endopterygota</taxon>
        <taxon>Hymenoptera</taxon>
        <taxon>Apocrita</taxon>
        <taxon>Aculeata</taxon>
        <taxon>Apoidea</taxon>
        <taxon>Anthophila</taxon>
        <taxon>Apidae</taxon>
        <taxon>Tetragonisca</taxon>
    </lineage>
</organism>
<gene>
    <name evidence="1" type="ORF">QLX08_010500</name>
</gene>